<organism evidence="2 3">
    <name type="scientific">Acinetobacter terrae</name>
    <dbReference type="NCBI Taxonomy" id="2731247"/>
    <lineage>
        <taxon>Bacteria</taxon>
        <taxon>Pseudomonadati</taxon>
        <taxon>Pseudomonadota</taxon>
        <taxon>Gammaproteobacteria</taxon>
        <taxon>Moraxellales</taxon>
        <taxon>Moraxellaceae</taxon>
        <taxon>Acinetobacter</taxon>
        <taxon>Acinetobacter Taxon 24</taxon>
    </lineage>
</organism>
<evidence type="ECO:0000313" key="2">
    <source>
        <dbReference type="EMBL" id="TCB62221.1"/>
    </source>
</evidence>
<dbReference type="OrthoDB" id="9155372at2"/>
<accession>A0A4R0EQV9</accession>
<evidence type="ECO:0000313" key="3">
    <source>
        <dbReference type="Proteomes" id="UP000291380"/>
    </source>
</evidence>
<gene>
    <name evidence="2" type="ORF">E0H85_01485</name>
</gene>
<proteinExistence type="predicted"/>
<sequence>MIFYIALMLIAGLVLAVGWWNEVNKNRVLEGKWFAETIVSSKLRNEKHHEWERAEVLQEQVFALKHTIADLETELSERPLPAPVAEEEPETGNFVKRKAVRRATPETYRNVFDLDINGQRVLDHLQLTFANKSTYVRGGQDAERESCFKAGQANVIGFIFNQINQANNPDYKDEVND</sequence>
<dbReference type="Proteomes" id="UP000291380">
    <property type="component" value="Unassembled WGS sequence"/>
</dbReference>
<reference evidence="2 3" key="1">
    <citation type="submission" date="2019-02" db="EMBL/GenBank/DDBJ databases">
        <title>High diversity of culturable Acinetobacter species in natural soil and water ecosystems.</title>
        <authorList>
            <person name="Radolfova-Krizova L."/>
            <person name="Nemec A."/>
        </authorList>
    </citation>
    <scope>NUCLEOTIDE SEQUENCE [LARGE SCALE GENOMIC DNA]</scope>
    <source>
        <strain evidence="2 3">ANC 4281</strain>
    </source>
</reference>
<feature type="domain" description="Bbp19-like phage" evidence="1">
    <location>
        <begin position="108"/>
        <end position="162"/>
    </location>
</feature>
<name>A0A4R0EQV9_9GAMM</name>
<dbReference type="RefSeq" id="WP_131270159.1">
    <property type="nucleotide sequence ID" value="NZ_SJOA01000001.1"/>
</dbReference>
<dbReference type="AlphaFoldDB" id="A0A4R0EQV9"/>
<dbReference type="InterPro" id="IPR057447">
    <property type="entry name" value="Bbp19-like_phage"/>
</dbReference>
<protein>
    <recommendedName>
        <fullName evidence="1">Bbp19-like phage domain-containing protein</fullName>
    </recommendedName>
</protein>
<comment type="caution">
    <text evidence="2">The sequence shown here is derived from an EMBL/GenBank/DDBJ whole genome shotgun (WGS) entry which is preliminary data.</text>
</comment>
<dbReference type="Pfam" id="PF25181">
    <property type="entry name" value="Phage_Bbp19"/>
    <property type="match status" value="1"/>
</dbReference>
<evidence type="ECO:0000259" key="1">
    <source>
        <dbReference type="Pfam" id="PF25181"/>
    </source>
</evidence>
<dbReference type="EMBL" id="SJOA01000001">
    <property type="protein sequence ID" value="TCB62221.1"/>
    <property type="molecule type" value="Genomic_DNA"/>
</dbReference>